<dbReference type="PANTHER" id="PTHR10443">
    <property type="entry name" value="MICROSOMAL DIPEPTIDASE"/>
    <property type="match status" value="1"/>
</dbReference>
<reference evidence="1 2" key="1">
    <citation type="submission" date="2016-08" db="EMBL/GenBank/DDBJ databases">
        <title>The complete genome of Streptomyces subrutilus 10-1-1.</title>
        <authorList>
            <person name="Chen X."/>
        </authorList>
    </citation>
    <scope>NUCLEOTIDE SEQUENCE [LARGE SCALE GENOMIC DNA]</scope>
    <source>
        <strain evidence="1 2">10-1-1</strain>
    </source>
</reference>
<comment type="caution">
    <text evidence="1">The sequence shown here is derived from an EMBL/GenBank/DDBJ whole genome shotgun (WGS) entry which is preliminary data.</text>
</comment>
<dbReference type="Pfam" id="PF01244">
    <property type="entry name" value="Peptidase_M19"/>
    <property type="match status" value="1"/>
</dbReference>
<dbReference type="GO" id="GO:0006508">
    <property type="term" value="P:proteolysis"/>
    <property type="evidence" value="ECO:0007669"/>
    <property type="project" value="InterPro"/>
</dbReference>
<evidence type="ECO:0000313" key="1">
    <source>
        <dbReference type="EMBL" id="OEJ32259.1"/>
    </source>
</evidence>
<dbReference type="STRING" id="36818.BGK67_13750"/>
<dbReference type="EMBL" id="MEHK01000001">
    <property type="protein sequence ID" value="OEJ32259.1"/>
    <property type="molecule type" value="Genomic_DNA"/>
</dbReference>
<name>A0A1E5PRU1_9ACTN</name>
<dbReference type="PROSITE" id="PS51365">
    <property type="entry name" value="RENAL_DIPEPTIDASE_2"/>
    <property type="match status" value="1"/>
</dbReference>
<dbReference type="PANTHER" id="PTHR10443:SF12">
    <property type="entry name" value="DIPEPTIDASE"/>
    <property type="match status" value="1"/>
</dbReference>
<dbReference type="AlphaFoldDB" id="A0A1E5PRU1"/>
<dbReference type="Gene3D" id="3.20.20.140">
    <property type="entry name" value="Metal-dependent hydrolases"/>
    <property type="match status" value="1"/>
</dbReference>
<protein>
    <submittedName>
        <fullName evidence="1">Membrane dipeptidase</fullName>
    </submittedName>
</protein>
<organism evidence="1 2">
    <name type="scientific">Streptomyces subrutilus</name>
    <dbReference type="NCBI Taxonomy" id="36818"/>
    <lineage>
        <taxon>Bacteria</taxon>
        <taxon>Bacillati</taxon>
        <taxon>Actinomycetota</taxon>
        <taxon>Actinomycetes</taxon>
        <taxon>Kitasatosporales</taxon>
        <taxon>Streptomycetaceae</taxon>
        <taxon>Streptomyces</taxon>
    </lineage>
</organism>
<keyword evidence="2" id="KW-1185">Reference proteome</keyword>
<dbReference type="RefSeq" id="WP_069920536.1">
    <property type="nucleotide sequence ID" value="NZ_MEHK01000001.1"/>
</dbReference>
<dbReference type="InterPro" id="IPR032466">
    <property type="entry name" value="Metal_Hydrolase"/>
</dbReference>
<sequence>MSAAQRLDEARELLAEHPVVDGHNDLPWALRKQVRYDLDRRDIAGDQSAYLHTDIPRLRAGGVGAQFWSVYVSTELTGDEAVSATLEQVDAVDQLISRYPADLVRALSADDMEAARAQGRIASLMGAEGGHSINNSLATLRALHRLGVRYMTLTHNDTIDWADSATDEPRHGGLTDFGREVVREMNRVGMLVDLSHVAATTMRDALDATVAPVVFSHSSARAVCDHPRNVPDDVLERLPANGGVAMATFVPKFILPAAVEWTLAADENLRAHGRHHLDTTPEAMALHRAFEAARPRPVATAATVADHLDHMREVAGIDHIGIGGDYDGTAFTPSGLDDVAGYPNLIAELLTRGWSKADLAKLTWSNAVRVLRDAEAVARELSASRGPSNAVIGWSGQ</sequence>
<dbReference type="Proteomes" id="UP000095705">
    <property type="component" value="Unassembled WGS sequence"/>
</dbReference>
<dbReference type="CDD" id="cd01301">
    <property type="entry name" value="rDP_like"/>
    <property type="match status" value="1"/>
</dbReference>
<dbReference type="GO" id="GO:0070573">
    <property type="term" value="F:metallodipeptidase activity"/>
    <property type="evidence" value="ECO:0007669"/>
    <property type="project" value="InterPro"/>
</dbReference>
<dbReference type="OrthoDB" id="9804920at2"/>
<proteinExistence type="predicted"/>
<dbReference type="InterPro" id="IPR008257">
    <property type="entry name" value="Pept_M19"/>
</dbReference>
<accession>A0A1E5PRU1</accession>
<gene>
    <name evidence="1" type="ORF">BGK67_13750</name>
</gene>
<evidence type="ECO:0000313" key="2">
    <source>
        <dbReference type="Proteomes" id="UP000095705"/>
    </source>
</evidence>
<dbReference type="SUPFAM" id="SSF51556">
    <property type="entry name" value="Metallo-dependent hydrolases"/>
    <property type="match status" value="1"/>
</dbReference>